<evidence type="ECO:0000313" key="1">
    <source>
        <dbReference type="EMBL" id="KAL0935471.1"/>
    </source>
</evidence>
<reference evidence="1 2" key="1">
    <citation type="journal article" date="2020" name="Phytopathology">
        <title>Genome Sequence Resources of Colletotrichum truncatum, C. plurivorum, C. musicola, and C. sojae: Four Species Pathogenic to Soybean (Glycine max).</title>
        <authorList>
            <person name="Rogerio F."/>
            <person name="Boufleur T.R."/>
            <person name="Ciampi-Guillardi M."/>
            <person name="Sukno S.A."/>
            <person name="Thon M.R."/>
            <person name="Massola Junior N.S."/>
            <person name="Baroncelli R."/>
        </authorList>
    </citation>
    <scope>NUCLEOTIDE SEQUENCE [LARGE SCALE GENOMIC DNA]</scope>
    <source>
        <strain evidence="1 2">CMES1059</strain>
    </source>
</reference>
<comment type="caution">
    <text evidence="1">The sequence shown here is derived from an EMBL/GenBank/DDBJ whole genome shotgun (WGS) entry which is preliminary data.</text>
</comment>
<name>A0ACC3YUB7_COLTU</name>
<organism evidence="1 2">
    <name type="scientific">Colletotrichum truncatum</name>
    <name type="common">Anthracnose fungus</name>
    <name type="synonym">Colletotrichum capsici</name>
    <dbReference type="NCBI Taxonomy" id="5467"/>
    <lineage>
        <taxon>Eukaryota</taxon>
        <taxon>Fungi</taxon>
        <taxon>Dikarya</taxon>
        <taxon>Ascomycota</taxon>
        <taxon>Pezizomycotina</taxon>
        <taxon>Sordariomycetes</taxon>
        <taxon>Hypocreomycetidae</taxon>
        <taxon>Glomerellales</taxon>
        <taxon>Glomerellaceae</taxon>
        <taxon>Colletotrichum</taxon>
        <taxon>Colletotrichum truncatum species complex</taxon>
    </lineage>
</organism>
<evidence type="ECO:0000313" key="2">
    <source>
        <dbReference type="Proteomes" id="UP000805649"/>
    </source>
</evidence>
<gene>
    <name evidence="1" type="ORF">CTRU02_210062</name>
</gene>
<dbReference type="Proteomes" id="UP000805649">
    <property type="component" value="Unassembled WGS sequence"/>
</dbReference>
<sequence>MRSSKSDDISLNMSPADDAESRDLLLASSETFSQMADVARLSDSDEENKVFYSHLSFNCIRMQDCLKTDAHIDGQLIHLTLGHLNLLVPDESLNEVLPYIATRDSRLRTINFRWEIWRNLGGGEKAHFISRWLRLKGSKQEQDAFDRTLEGLVDQISKSQPRWKDIGAKSLISKVEEPPFTVWKTAQSIFDALLNCTKCNCSCPHSFGAKLELGTYQKPLKPTRARLPKRRRKDETAGSLGFDMFLSRERIWHEVRVHAMRETRLGFNLPDGVPLPHTDNDTASIHERIKTLCAQVMTTNPNPLQRLDLKLAGNQLFEMGFEKTDFCIDKTAEAVSLAHCIEEWPSCFTEKTKRVLSLIIGYTVLHLDNTSWLQPGWGSGNIKLFQTASHEVPLRPFIETQLNEEKGSHNNELDEEDLFYHPCPALLSLAVVLLEVYFVKPFKKLAEIYKVPLIEDPRGRIASIDAYQVCYGDEEEGKEGCMSQIPQDSEHLLDAINNCMDSSLWEDDEGKPLDPQLLRSQIYQKVVRQLELHLSRGFSQIPLDGIDQYARAIDFAQWGKVISSREQDSHAGLLLSDLLTPVGTTPPPSITIAQTPAYQHGVHLNGSAYWMQPHEWPLAATSAPVLMRKANFDVKPGSFFDSEYGDHNETAKYERWKAEYKDVYRKFIEEHLSYSPSNTAVRIAILDTGIERDHPLIEAHNDLKGRRNFYDESRKAVPDENGHGTFTASLILDYAPDAELYVIKIAGKENMRPDAQVVVNAINHAVDVWDVDIISMSFGWPSSDFPGQEKLQAAIDKAYSKQILMFAAASNGGANLPRAYPASSSQVICVHSTDPWGNRSRFSPTAQKNNINIATVGQSVQAAWPTHLCEDSPGQDYLVSRSGTSYATPILAGIAAFLLQYARLHVPDIAAALKRKENMEALLMRCAERGPNYDPRDGFFYVQLSLFRHNMFGEELEQINREFRNALIR</sequence>
<proteinExistence type="predicted"/>
<keyword evidence="2" id="KW-1185">Reference proteome</keyword>
<dbReference type="EMBL" id="VUJX02000006">
    <property type="protein sequence ID" value="KAL0935471.1"/>
    <property type="molecule type" value="Genomic_DNA"/>
</dbReference>
<protein>
    <submittedName>
        <fullName evidence="1">Pfs domain-containing protein</fullName>
    </submittedName>
</protein>
<accession>A0ACC3YUB7</accession>